<dbReference type="OrthoDB" id="9778250at2"/>
<accession>A0A5C6VJZ5</accession>
<dbReference type="Proteomes" id="UP000321168">
    <property type="component" value="Unassembled WGS sequence"/>
</dbReference>
<evidence type="ECO:0000259" key="1">
    <source>
        <dbReference type="Pfam" id="PF04389"/>
    </source>
</evidence>
<dbReference type="EMBL" id="VORB01000001">
    <property type="protein sequence ID" value="TXC85360.1"/>
    <property type="molecule type" value="Genomic_DNA"/>
</dbReference>
<dbReference type="Gene3D" id="3.50.30.30">
    <property type="match status" value="1"/>
</dbReference>
<dbReference type="Pfam" id="PF04389">
    <property type="entry name" value="Peptidase_M28"/>
    <property type="match status" value="1"/>
</dbReference>
<reference evidence="2 3" key="1">
    <citation type="submission" date="2019-08" db="EMBL/GenBank/DDBJ databases">
        <title>Genome of Luteibaculum oceani JCM 18817.</title>
        <authorList>
            <person name="Bowman J.P."/>
        </authorList>
    </citation>
    <scope>NUCLEOTIDE SEQUENCE [LARGE SCALE GENOMIC DNA]</scope>
    <source>
        <strain evidence="2 3">JCM 18817</strain>
    </source>
</reference>
<dbReference type="SUPFAM" id="SSF53187">
    <property type="entry name" value="Zn-dependent exopeptidases"/>
    <property type="match status" value="1"/>
</dbReference>
<dbReference type="AlphaFoldDB" id="A0A5C6VJZ5"/>
<proteinExistence type="predicted"/>
<dbReference type="GO" id="GO:0008235">
    <property type="term" value="F:metalloexopeptidase activity"/>
    <property type="evidence" value="ECO:0007669"/>
    <property type="project" value="InterPro"/>
</dbReference>
<keyword evidence="3" id="KW-1185">Reference proteome</keyword>
<comment type="caution">
    <text evidence="2">The sequence shown here is derived from an EMBL/GenBank/DDBJ whole genome shotgun (WGS) entry which is preliminary data.</text>
</comment>
<dbReference type="InterPro" id="IPR018247">
    <property type="entry name" value="EF_Hand_1_Ca_BS"/>
</dbReference>
<dbReference type="Gene3D" id="3.40.630.10">
    <property type="entry name" value="Zn peptidases"/>
    <property type="match status" value="1"/>
</dbReference>
<dbReference type="InterPro" id="IPR007484">
    <property type="entry name" value="Peptidase_M28"/>
</dbReference>
<name>A0A5C6VJZ5_9FLAO</name>
<dbReference type="PANTHER" id="PTHR12147">
    <property type="entry name" value="METALLOPEPTIDASE M28 FAMILY MEMBER"/>
    <property type="match status" value="1"/>
</dbReference>
<dbReference type="InterPro" id="IPR045175">
    <property type="entry name" value="M28_fam"/>
</dbReference>
<dbReference type="PANTHER" id="PTHR12147:SF26">
    <property type="entry name" value="PEPTIDASE M28 DOMAIN-CONTAINING PROTEIN"/>
    <property type="match status" value="1"/>
</dbReference>
<evidence type="ECO:0000313" key="2">
    <source>
        <dbReference type="EMBL" id="TXC85360.1"/>
    </source>
</evidence>
<dbReference type="PROSITE" id="PS00018">
    <property type="entry name" value="EF_HAND_1"/>
    <property type="match status" value="1"/>
</dbReference>
<dbReference type="GO" id="GO:0006508">
    <property type="term" value="P:proteolysis"/>
    <property type="evidence" value="ECO:0007669"/>
    <property type="project" value="InterPro"/>
</dbReference>
<protein>
    <submittedName>
        <fullName evidence="2">M28 family peptidase</fullName>
    </submittedName>
</protein>
<dbReference type="RefSeq" id="WP_147012721.1">
    <property type="nucleotide sequence ID" value="NZ_VORB01000001.1"/>
</dbReference>
<gene>
    <name evidence="2" type="ORF">FRX97_01675</name>
</gene>
<evidence type="ECO:0000313" key="3">
    <source>
        <dbReference type="Proteomes" id="UP000321168"/>
    </source>
</evidence>
<dbReference type="InterPro" id="IPR046450">
    <property type="entry name" value="PA_dom_sf"/>
</dbReference>
<feature type="domain" description="Peptidase M28" evidence="1">
    <location>
        <begin position="276"/>
        <end position="487"/>
    </location>
</feature>
<organism evidence="2 3">
    <name type="scientific">Luteibaculum oceani</name>
    <dbReference type="NCBI Taxonomy" id="1294296"/>
    <lineage>
        <taxon>Bacteria</taxon>
        <taxon>Pseudomonadati</taxon>
        <taxon>Bacteroidota</taxon>
        <taxon>Flavobacteriia</taxon>
        <taxon>Flavobacteriales</taxon>
        <taxon>Luteibaculaceae</taxon>
        <taxon>Luteibaculum</taxon>
    </lineage>
</organism>
<dbReference type="SUPFAM" id="SSF52025">
    <property type="entry name" value="PA domain"/>
    <property type="match status" value="1"/>
</dbReference>
<sequence>MKKFLIVLLAAAPGFLVGQKSIKEFYAKDINALSLKEHLEILASDSLEGRETGMEGQRMAADYIQRYFEEISLKPGNGNSYFQYFDIDLLKPATVTLNVADTVSLNFPDEIFYLGNVADQEIDFKELVFCGYGIEDSLVKDYDGLDVEGKVVLILNGEPKNEQGNFVLTGNARNSKWGRSPVSKIQLAREKGAKAIVEYNANLGSVAALYKRYLMRTRVSLSKEITEVEAPYIIVGDTLEGLLSGKSIVSLNNGDVIDLSGGISFVNNSTKGQSSNVLGVIEGSEYPDQFLVITAHYDHIGKNDSLVFNGADDDGSGTVTVMELAESFQKAAYDGYKPKRSILFMLVSGEEKGLLGSEYFTDNPTMDLGNVIANLNIDMVGRVDKEHENNPDYVYVIGSEMLSSELKTISEKQNKKFGKLELNYRYDDPNDPNRFYYRSDHYNFAKNNIPVIFYFNGTHEDYHKATDTVEKINFDKMAKIGRLIFHTAWELANRDELLPLDMLKD</sequence>